<accession>A0A0A9DIK1</accession>
<sequence>MRHQGKLKGEEEKEHRIRNWILHMADKGAEGCLLSRFILCISHQVSASSQQIKKHERNLLEQKTFDLIYLF</sequence>
<proteinExistence type="predicted"/>
<organism evidence="1">
    <name type="scientific">Arundo donax</name>
    <name type="common">Giant reed</name>
    <name type="synonym">Donax arundinaceus</name>
    <dbReference type="NCBI Taxonomy" id="35708"/>
    <lineage>
        <taxon>Eukaryota</taxon>
        <taxon>Viridiplantae</taxon>
        <taxon>Streptophyta</taxon>
        <taxon>Embryophyta</taxon>
        <taxon>Tracheophyta</taxon>
        <taxon>Spermatophyta</taxon>
        <taxon>Magnoliopsida</taxon>
        <taxon>Liliopsida</taxon>
        <taxon>Poales</taxon>
        <taxon>Poaceae</taxon>
        <taxon>PACMAD clade</taxon>
        <taxon>Arundinoideae</taxon>
        <taxon>Arundineae</taxon>
        <taxon>Arundo</taxon>
    </lineage>
</organism>
<name>A0A0A9DIK1_ARUDO</name>
<protein>
    <submittedName>
        <fullName evidence="1">Uncharacterized protein</fullName>
    </submittedName>
</protein>
<reference evidence="1" key="2">
    <citation type="journal article" date="2015" name="Data Brief">
        <title>Shoot transcriptome of the giant reed, Arundo donax.</title>
        <authorList>
            <person name="Barrero R.A."/>
            <person name="Guerrero F.D."/>
            <person name="Moolhuijzen P."/>
            <person name="Goolsby J.A."/>
            <person name="Tidwell J."/>
            <person name="Bellgard S.E."/>
            <person name="Bellgard M.I."/>
        </authorList>
    </citation>
    <scope>NUCLEOTIDE SEQUENCE</scope>
    <source>
        <tissue evidence="1">Shoot tissue taken approximately 20 cm above the soil surface</tissue>
    </source>
</reference>
<dbReference type="AlphaFoldDB" id="A0A0A9DIK1"/>
<reference evidence="1" key="1">
    <citation type="submission" date="2014-09" db="EMBL/GenBank/DDBJ databases">
        <authorList>
            <person name="Magalhaes I.L.F."/>
            <person name="Oliveira U."/>
            <person name="Santos F.R."/>
            <person name="Vidigal T.H.D.A."/>
            <person name="Brescovit A.D."/>
            <person name="Santos A.J."/>
        </authorList>
    </citation>
    <scope>NUCLEOTIDE SEQUENCE</scope>
    <source>
        <tissue evidence="1">Shoot tissue taken approximately 20 cm above the soil surface</tissue>
    </source>
</reference>
<dbReference type="EMBL" id="GBRH01212400">
    <property type="protein sequence ID" value="JAD85495.1"/>
    <property type="molecule type" value="Transcribed_RNA"/>
</dbReference>
<evidence type="ECO:0000313" key="1">
    <source>
        <dbReference type="EMBL" id="JAD85495.1"/>
    </source>
</evidence>